<dbReference type="PANTHER" id="PTHR33995">
    <property type="entry name" value="PROTEIN CBG18546"/>
    <property type="match status" value="1"/>
</dbReference>
<comment type="caution">
    <text evidence="2">The sequence shown here is derived from an EMBL/GenBank/DDBJ whole genome shotgun (WGS) entry which is preliminary data.</text>
</comment>
<dbReference type="AlphaFoldDB" id="A0AAE1DDK5"/>
<evidence type="ECO:0000256" key="1">
    <source>
        <dbReference type="SAM" id="MobiDB-lite"/>
    </source>
</evidence>
<dbReference type="InterPro" id="IPR029034">
    <property type="entry name" value="Cystine-knot_cytokine"/>
</dbReference>
<evidence type="ECO:0000313" key="2">
    <source>
        <dbReference type="EMBL" id="KAK3766020.1"/>
    </source>
</evidence>
<dbReference type="Proteomes" id="UP001283361">
    <property type="component" value="Unassembled WGS sequence"/>
</dbReference>
<proteinExistence type="predicted"/>
<dbReference type="SUPFAM" id="SSF57501">
    <property type="entry name" value="Cystine-knot cytokines"/>
    <property type="match status" value="1"/>
</dbReference>
<feature type="region of interest" description="Disordered" evidence="1">
    <location>
        <begin position="124"/>
        <end position="143"/>
    </location>
</feature>
<reference evidence="2" key="1">
    <citation type="journal article" date="2023" name="G3 (Bethesda)">
        <title>A reference genome for the long-term kleptoplast-retaining sea slug Elysia crispata morphotype clarki.</title>
        <authorList>
            <person name="Eastman K.E."/>
            <person name="Pendleton A.L."/>
            <person name="Shaikh M.A."/>
            <person name="Suttiyut T."/>
            <person name="Ogas R."/>
            <person name="Tomko P."/>
            <person name="Gavelis G."/>
            <person name="Widhalm J.R."/>
            <person name="Wisecaver J.H."/>
        </authorList>
    </citation>
    <scope>NUCLEOTIDE SEQUENCE</scope>
    <source>
        <strain evidence="2">ECLA1</strain>
    </source>
</reference>
<evidence type="ECO:0000313" key="3">
    <source>
        <dbReference type="Proteomes" id="UP001283361"/>
    </source>
</evidence>
<dbReference type="EMBL" id="JAWDGP010004263">
    <property type="protein sequence ID" value="KAK3766020.1"/>
    <property type="molecule type" value="Genomic_DNA"/>
</dbReference>
<dbReference type="PANTHER" id="PTHR33995:SF7">
    <property type="entry name" value="BURSICON SUBUNIT ALPHA-RELATED"/>
    <property type="match status" value="1"/>
</dbReference>
<sequence length="569" mass="64081">MRPTTDAFESIVKRSTMNQPLVPPTIRSQNNAHQAGSDDVHLNLMVPPTISSAQKGTNAGNGQPSSQVVGILNSKPRVVCYADQPIERDIPCPGNHSTSLNVQHMEGLLKIMGGSDIKHTVRMKTPSTTPTNDLNDDNFHSSASSQEQDRLNKLLMEISLQLSQRMFSSIKRYWSADIQAITNEIITLTDTFFKYLFSFYTESYIKSIFSSQKTPTAWAYQVKDLEYKNWQSLLGDNDKGKDFGSDISDYQVTVQRVQHFHQALLNISKEPKDYKDLLRNIQKDFNFTTSQIVYRNIKSAISNLRTVHSLIDLTVKNAVNTTDSAFQNTSISVDSQMREKNQFLILLSTYVKSYMIYEDVRSGSSHSLSPTPFKTTTVDPEVMVITFLETKVNSLEQLLDECHVDINKGQENIEKLKNFIPTYGRKRRDIIGTSDITCQSQGERIDGGNLLNLCSTCVQTTVLGENFFPRFITEKVCQPGNYSTIYGLQTSKQGCLYQPGQVSVAAGVCSEQFFHINILKRVPGKCMKVQLDGIEVITDLWELTMHPLRVGCECAVDENSKFAQFVNKN</sequence>
<name>A0AAE1DDK5_9GAST</name>
<feature type="region of interest" description="Disordered" evidence="1">
    <location>
        <begin position="14"/>
        <end position="36"/>
    </location>
</feature>
<accession>A0AAE1DDK5</accession>
<organism evidence="2 3">
    <name type="scientific">Elysia crispata</name>
    <name type="common">lettuce slug</name>
    <dbReference type="NCBI Taxonomy" id="231223"/>
    <lineage>
        <taxon>Eukaryota</taxon>
        <taxon>Metazoa</taxon>
        <taxon>Spiralia</taxon>
        <taxon>Lophotrochozoa</taxon>
        <taxon>Mollusca</taxon>
        <taxon>Gastropoda</taxon>
        <taxon>Heterobranchia</taxon>
        <taxon>Euthyneura</taxon>
        <taxon>Panpulmonata</taxon>
        <taxon>Sacoglossa</taxon>
        <taxon>Placobranchoidea</taxon>
        <taxon>Plakobranchidae</taxon>
        <taxon>Elysia</taxon>
    </lineage>
</organism>
<gene>
    <name evidence="2" type="ORF">RRG08_002263</name>
</gene>
<protein>
    <submittedName>
        <fullName evidence="2">Uncharacterized protein</fullName>
    </submittedName>
</protein>
<keyword evidence="3" id="KW-1185">Reference proteome</keyword>